<evidence type="ECO:0000256" key="9">
    <source>
        <dbReference type="ARBA" id="ARBA00022796"/>
    </source>
</evidence>
<evidence type="ECO:0000256" key="5">
    <source>
        <dbReference type="ARBA" id="ARBA00022692"/>
    </source>
</evidence>
<keyword evidence="14" id="KW-0186">Copper</keyword>
<dbReference type="InterPro" id="IPR036412">
    <property type="entry name" value="HAD-like_sf"/>
</dbReference>
<dbReference type="SUPFAM" id="SSF81665">
    <property type="entry name" value="Calcium ATPase, transmembrane domain M"/>
    <property type="match status" value="1"/>
</dbReference>
<dbReference type="InterPro" id="IPR006121">
    <property type="entry name" value="HMA_dom"/>
</dbReference>
<dbReference type="Pfam" id="PF00122">
    <property type="entry name" value="E1-E2_ATPase"/>
    <property type="match status" value="1"/>
</dbReference>
<reference evidence="20" key="2">
    <citation type="submission" date="2015-01" db="EMBL/GenBank/DDBJ databases">
        <title>Evolutionary Origins and Diversification of the Mycorrhizal Mutualists.</title>
        <authorList>
            <consortium name="DOE Joint Genome Institute"/>
            <consortium name="Mycorrhizal Genomics Consortium"/>
            <person name="Kohler A."/>
            <person name="Kuo A."/>
            <person name="Nagy L.G."/>
            <person name="Floudas D."/>
            <person name="Copeland A."/>
            <person name="Barry K.W."/>
            <person name="Cichocki N."/>
            <person name="Veneault-Fourrey C."/>
            <person name="LaButti K."/>
            <person name="Lindquist E.A."/>
            <person name="Lipzen A."/>
            <person name="Lundell T."/>
            <person name="Morin E."/>
            <person name="Murat C."/>
            <person name="Riley R."/>
            <person name="Ohm R."/>
            <person name="Sun H."/>
            <person name="Tunlid A."/>
            <person name="Henrissat B."/>
            <person name="Grigoriev I.V."/>
            <person name="Hibbett D.S."/>
            <person name="Martin F."/>
        </authorList>
    </citation>
    <scope>NUCLEOTIDE SEQUENCE [LARGE SCALE GENOMIC DNA]</scope>
    <source>
        <strain evidence="20">MUT 4182</strain>
    </source>
</reference>
<dbReference type="SUPFAM" id="SSF81660">
    <property type="entry name" value="Metal cation-transporting ATPase, ATP-binding domain N"/>
    <property type="match status" value="1"/>
</dbReference>
<dbReference type="GO" id="GO:0016020">
    <property type="term" value="C:membrane"/>
    <property type="evidence" value="ECO:0007669"/>
    <property type="project" value="InterPro"/>
</dbReference>
<sequence length="1014" mass="107529">MEALKTPLSAAFSALWTKASTSTAKAFLPGEDTALTAGMESKFPSTAEKCELRIEGMTCGSCVEAIESQMRTQPGIHSIKVALLAERAVIEYDPDQWSTEKLANEIEDIGFGATYIPPARSDTISFKIYGMTCSACVNTVETQLAAEPGITSVSVSLATESCKIIYEPDVIGPRDMVDRIEDMGFDAVLDDESNATQLRSLTRTKEIHAWRDQFRFSLAFAVPVFFTSMIAMNISWLRPIVMYQVIVGVPLGDLICLALTTPAQFWLGKRFYISAWKSVRHGSATMDVLVVLGTTAAYTYSVFALIASALSRDPEYHPATFFDTSTMLITFISLGRYLENTAKGKTSAALTDLMALAPSMATIYTDAPKCTVEKKVATELVQVGDYVKLIPGDKIPADGTVVKGSSTVDESAVTGEPVPCVKQVGDAVIGGTVNGLGTFDMVVTRAGKDTALAQIVKLVEDAQTSKAPIQAFADRVAGFFVPTVITLSVVTFIGWMIVSYMLTEGSLPDIFSHPGATKLSVCLNLCISVVVVACPCALGLSTPTAIMVGTGVGARNGILIKGGRAMEAGRLVKRVVLDKTGTVTEGKLTLVSMAWAPSLAVSGTKDAAVTPAFDRTSFEDRELLLPSADGVTSRLSVLAMVASAEARSEHPLARAVAAYGKETLSKIGPNAPSAEVDSFESITGAGVRATVKLTENKAAVRTYEVLVGTSMFIRQSKRTSSISNLPSSLSTFEAAESEKGRTVIFASVSNSSSQSPYPVLAVSLSDVPKPSSKRAIAALQAMGIEVNLMTGDSETTALAVAREVGIRPDGVWSRMSPKGKGSTITELIEKTKGGVAMVGDGINDSPALVAATVGIALSSGTSVAVEAADIVLMRSDLLDVVAALHLTRKIYSVIRRNLLWACIYNVLGIPLAMGLFLPWGVHLHPMAAGFAMACSSVSVVTSSLTLRWWKRPASSVMPDEKEIVEEPQDEGIFESAKSAVSGALDGVRGLLGRRTSQEGYVPVPLEVLRGDARA</sequence>
<dbReference type="FunFam" id="2.70.150.10:FF:000002">
    <property type="entry name" value="Copper-transporting ATPase 1, putative"/>
    <property type="match status" value="1"/>
</dbReference>
<evidence type="ECO:0000256" key="3">
    <source>
        <dbReference type="ARBA" id="ARBA00012517"/>
    </source>
</evidence>
<evidence type="ECO:0000259" key="18">
    <source>
        <dbReference type="PROSITE" id="PS50846"/>
    </source>
</evidence>
<keyword evidence="20" id="KW-1185">Reference proteome</keyword>
<feature type="transmembrane region" description="Helical" evidence="17">
    <location>
        <begin position="288"/>
        <end position="310"/>
    </location>
</feature>
<evidence type="ECO:0000256" key="16">
    <source>
        <dbReference type="ARBA" id="ARBA00080126"/>
    </source>
</evidence>
<keyword evidence="9" id="KW-0406">Ion transport</keyword>
<dbReference type="SFLD" id="SFLDF00027">
    <property type="entry name" value="p-type_atpase"/>
    <property type="match status" value="1"/>
</dbReference>
<dbReference type="CDD" id="cd00371">
    <property type="entry name" value="HMA"/>
    <property type="match status" value="2"/>
</dbReference>
<keyword evidence="12" id="KW-1278">Translocase</keyword>
<feature type="domain" description="HMA" evidence="18">
    <location>
        <begin position="48"/>
        <end position="114"/>
    </location>
</feature>
<feature type="transmembrane region" description="Helical" evidence="17">
    <location>
        <begin position="898"/>
        <end position="921"/>
    </location>
</feature>
<name>A0A0C3KT18_9AGAM</name>
<dbReference type="Gene3D" id="3.40.1110.10">
    <property type="entry name" value="Calcium-transporting ATPase, cytoplasmic domain N"/>
    <property type="match status" value="1"/>
</dbReference>
<keyword evidence="6" id="KW-0479">Metal-binding</keyword>
<dbReference type="GO" id="GO:0043682">
    <property type="term" value="F:P-type divalent copper transporter activity"/>
    <property type="evidence" value="ECO:0007669"/>
    <property type="project" value="TreeGrafter"/>
</dbReference>
<dbReference type="GO" id="GO:0012505">
    <property type="term" value="C:endomembrane system"/>
    <property type="evidence" value="ECO:0007669"/>
    <property type="project" value="UniProtKB-SubCell"/>
</dbReference>
<dbReference type="InterPro" id="IPR023214">
    <property type="entry name" value="HAD_sf"/>
</dbReference>
<reference evidence="19 20" key="1">
    <citation type="submission" date="2014-04" db="EMBL/GenBank/DDBJ databases">
        <authorList>
            <consortium name="DOE Joint Genome Institute"/>
            <person name="Kuo A."/>
            <person name="Girlanda M."/>
            <person name="Perotto S."/>
            <person name="Kohler A."/>
            <person name="Nagy L.G."/>
            <person name="Floudas D."/>
            <person name="Copeland A."/>
            <person name="Barry K.W."/>
            <person name="Cichocki N."/>
            <person name="Veneault-Fourrey C."/>
            <person name="LaButti K."/>
            <person name="Lindquist E.A."/>
            <person name="Lipzen A."/>
            <person name="Lundell T."/>
            <person name="Morin E."/>
            <person name="Murat C."/>
            <person name="Sun H."/>
            <person name="Tunlid A."/>
            <person name="Henrissat B."/>
            <person name="Grigoriev I.V."/>
            <person name="Hibbett D.S."/>
            <person name="Martin F."/>
            <person name="Nordberg H.P."/>
            <person name="Cantor M.N."/>
            <person name="Hua S.X."/>
        </authorList>
    </citation>
    <scope>NUCLEOTIDE SEQUENCE [LARGE SCALE GENOMIC DNA]</scope>
    <source>
        <strain evidence="19 20">MUT 4182</strain>
    </source>
</reference>
<dbReference type="GO" id="GO:0005507">
    <property type="term" value="F:copper ion binding"/>
    <property type="evidence" value="ECO:0007669"/>
    <property type="project" value="InterPro"/>
</dbReference>
<comment type="subcellular location">
    <subcellularLocation>
        <location evidence="1">Endomembrane system</location>
        <topology evidence="1">Multi-pass membrane protein</topology>
    </subcellularLocation>
</comment>
<dbReference type="SFLD" id="SFLDG00002">
    <property type="entry name" value="C1.7:_P-type_atpase_like"/>
    <property type="match status" value="1"/>
</dbReference>
<evidence type="ECO:0000256" key="14">
    <source>
        <dbReference type="ARBA" id="ARBA00023008"/>
    </source>
</evidence>
<dbReference type="NCBIfam" id="TIGR01494">
    <property type="entry name" value="ATPase_P-type"/>
    <property type="match status" value="2"/>
</dbReference>
<keyword evidence="7" id="KW-0677">Repeat</keyword>
<dbReference type="GO" id="GO:0055070">
    <property type="term" value="P:copper ion homeostasis"/>
    <property type="evidence" value="ECO:0007669"/>
    <property type="project" value="TreeGrafter"/>
</dbReference>
<keyword evidence="9" id="KW-0187">Copper transport</keyword>
<keyword evidence="11" id="KW-0460">Magnesium</keyword>
<dbReference type="Pfam" id="PF00702">
    <property type="entry name" value="Hydrolase"/>
    <property type="match status" value="1"/>
</dbReference>
<dbReference type="InterPro" id="IPR023299">
    <property type="entry name" value="ATPase_P-typ_cyto_dom_N"/>
</dbReference>
<proteinExistence type="inferred from homology"/>
<evidence type="ECO:0000256" key="17">
    <source>
        <dbReference type="SAM" id="Phobius"/>
    </source>
</evidence>
<evidence type="ECO:0000256" key="11">
    <source>
        <dbReference type="ARBA" id="ARBA00022842"/>
    </source>
</evidence>
<dbReference type="OrthoDB" id="432719at2759"/>
<evidence type="ECO:0000256" key="2">
    <source>
        <dbReference type="ARBA" id="ARBA00006024"/>
    </source>
</evidence>
<evidence type="ECO:0000256" key="10">
    <source>
        <dbReference type="ARBA" id="ARBA00022840"/>
    </source>
</evidence>
<dbReference type="Gene3D" id="2.70.150.10">
    <property type="entry name" value="Calcium-transporting ATPase, cytoplasmic transduction domain A"/>
    <property type="match status" value="1"/>
</dbReference>
<dbReference type="InterPro" id="IPR044492">
    <property type="entry name" value="P_typ_ATPase_HD_dom"/>
</dbReference>
<accession>A0A0C3KT18</accession>
<dbReference type="GO" id="GO:0005524">
    <property type="term" value="F:ATP binding"/>
    <property type="evidence" value="ECO:0007669"/>
    <property type="project" value="UniProtKB-KW"/>
</dbReference>
<dbReference type="NCBIfam" id="TIGR00003">
    <property type="entry name" value="copper ion binding protein"/>
    <property type="match status" value="1"/>
</dbReference>
<feature type="domain" description="HMA" evidence="18">
    <location>
        <begin position="122"/>
        <end position="188"/>
    </location>
</feature>
<dbReference type="Gene3D" id="3.30.70.100">
    <property type="match status" value="2"/>
</dbReference>
<keyword evidence="4" id="KW-0813">Transport</keyword>
<dbReference type="InterPro" id="IPR017969">
    <property type="entry name" value="Heavy-metal-associated_CS"/>
</dbReference>
<organism evidence="19 20">
    <name type="scientific">Tulasnella calospora MUT 4182</name>
    <dbReference type="NCBI Taxonomy" id="1051891"/>
    <lineage>
        <taxon>Eukaryota</taxon>
        <taxon>Fungi</taxon>
        <taxon>Dikarya</taxon>
        <taxon>Basidiomycota</taxon>
        <taxon>Agaricomycotina</taxon>
        <taxon>Agaricomycetes</taxon>
        <taxon>Cantharellales</taxon>
        <taxon>Tulasnellaceae</taxon>
        <taxon>Tulasnella</taxon>
    </lineage>
</organism>
<gene>
    <name evidence="19" type="ORF">M407DRAFT_25967</name>
</gene>
<dbReference type="InterPro" id="IPR023298">
    <property type="entry name" value="ATPase_P-typ_TM_dom_sf"/>
</dbReference>
<dbReference type="CDD" id="cd02094">
    <property type="entry name" value="P-type_ATPase_Cu-like"/>
    <property type="match status" value="1"/>
</dbReference>
<dbReference type="STRING" id="1051891.A0A0C3KT18"/>
<dbReference type="EC" id="7.2.2.8" evidence="3"/>
<evidence type="ECO:0000256" key="7">
    <source>
        <dbReference type="ARBA" id="ARBA00022737"/>
    </source>
</evidence>
<dbReference type="InterPro" id="IPR018303">
    <property type="entry name" value="ATPase_P-typ_P_site"/>
</dbReference>
<dbReference type="InterPro" id="IPR059000">
    <property type="entry name" value="ATPase_P-type_domA"/>
</dbReference>
<dbReference type="PROSITE" id="PS00154">
    <property type="entry name" value="ATPASE_E1_E2"/>
    <property type="match status" value="1"/>
</dbReference>
<dbReference type="InterPro" id="IPR008250">
    <property type="entry name" value="ATPase_P-typ_transduc_dom_A_sf"/>
</dbReference>
<dbReference type="PRINTS" id="PR00119">
    <property type="entry name" value="CATATPASE"/>
</dbReference>
<dbReference type="InterPro" id="IPR036163">
    <property type="entry name" value="HMA_dom_sf"/>
</dbReference>
<evidence type="ECO:0000256" key="8">
    <source>
        <dbReference type="ARBA" id="ARBA00022741"/>
    </source>
</evidence>
<feature type="transmembrane region" description="Helical" evidence="17">
    <location>
        <begin position="216"/>
        <end position="236"/>
    </location>
</feature>
<keyword evidence="8" id="KW-0547">Nucleotide-binding</keyword>
<comment type="similarity">
    <text evidence="2">Belongs to the cation transport ATPase (P-type) (TC 3.A.3) family. Type IB subfamily.</text>
</comment>
<dbReference type="SUPFAM" id="SSF56784">
    <property type="entry name" value="HAD-like"/>
    <property type="match status" value="1"/>
</dbReference>
<protein>
    <recommendedName>
        <fullName evidence="3">P-type Cu(+) transporter</fullName>
        <ecNumber evidence="3">7.2.2.8</ecNumber>
    </recommendedName>
    <alternativeName>
        <fullName evidence="16">Cu(2+)-ATPase</fullName>
    </alternativeName>
</protein>
<evidence type="ECO:0000256" key="12">
    <source>
        <dbReference type="ARBA" id="ARBA00022967"/>
    </source>
</evidence>
<dbReference type="AlphaFoldDB" id="A0A0C3KT18"/>
<evidence type="ECO:0000313" key="20">
    <source>
        <dbReference type="Proteomes" id="UP000054248"/>
    </source>
</evidence>
<evidence type="ECO:0000256" key="13">
    <source>
        <dbReference type="ARBA" id="ARBA00022989"/>
    </source>
</evidence>
<keyword evidence="10" id="KW-0067">ATP-binding</keyword>
<keyword evidence="13 17" id="KW-1133">Transmembrane helix</keyword>
<feature type="transmembrane region" description="Helical" evidence="17">
    <location>
        <begin position="476"/>
        <end position="498"/>
    </location>
</feature>
<evidence type="ECO:0000256" key="4">
    <source>
        <dbReference type="ARBA" id="ARBA00022448"/>
    </source>
</evidence>
<feature type="transmembrane region" description="Helical" evidence="17">
    <location>
        <begin position="518"/>
        <end position="540"/>
    </location>
</feature>
<evidence type="ECO:0000256" key="15">
    <source>
        <dbReference type="ARBA" id="ARBA00023136"/>
    </source>
</evidence>
<dbReference type="InterPro" id="IPR001757">
    <property type="entry name" value="P_typ_ATPase"/>
</dbReference>
<dbReference type="SUPFAM" id="SSF55008">
    <property type="entry name" value="HMA, heavy metal-associated domain"/>
    <property type="match status" value="2"/>
</dbReference>
<dbReference type="HOGENOM" id="CLU_001771_0_2_1"/>
<evidence type="ECO:0000313" key="19">
    <source>
        <dbReference type="EMBL" id="KIO24628.1"/>
    </source>
</evidence>
<dbReference type="PROSITE" id="PS01047">
    <property type="entry name" value="HMA_1"/>
    <property type="match status" value="1"/>
</dbReference>
<keyword evidence="5 17" id="KW-0812">Transmembrane</keyword>
<dbReference type="PRINTS" id="PR00942">
    <property type="entry name" value="CUATPASEI"/>
</dbReference>
<dbReference type="GO" id="GO:0016887">
    <property type="term" value="F:ATP hydrolysis activity"/>
    <property type="evidence" value="ECO:0007669"/>
    <property type="project" value="InterPro"/>
</dbReference>
<keyword evidence="15 17" id="KW-0472">Membrane</keyword>
<dbReference type="InterPro" id="IPR006122">
    <property type="entry name" value="HMA_Cu_ion-bd"/>
</dbReference>
<dbReference type="PANTHER" id="PTHR43520">
    <property type="entry name" value="ATP7, ISOFORM B"/>
    <property type="match status" value="1"/>
</dbReference>
<dbReference type="EMBL" id="KN823057">
    <property type="protein sequence ID" value="KIO24628.1"/>
    <property type="molecule type" value="Genomic_DNA"/>
</dbReference>
<dbReference type="FunFam" id="3.30.70.100:FF:000043">
    <property type="entry name" value="Copper-transporting ATPase 2"/>
    <property type="match status" value="1"/>
</dbReference>
<dbReference type="FunFam" id="3.30.70.100:FF:000001">
    <property type="entry name" value="ATPase copper transporting beta"/>
    <property type="match status" value="1"/>
</dbReference>
<feature type="transmembrane region" description="Helical" evidence="17">
    <location>
        <begin position="316"/>
        <end position="338"/>
    </location>
</feature>
<feature type="transmembrane region" description="Helical" evidence="17">
    <location>
        <begin position="927"/>
        <end position="949"/>
    </location>
</feature>
<dbReference type="PROSITE" id="PS50846">
    <property type="entry name" value="HMA_2"/>
    <property type="match status" value="2"/>
</dbReference>
<dbReference type="PANTHER" id="PTHR43520:SF8">
    <property type="entry name" value="P-TYPE CU(+) TRANSPORTER"/>
    <property type="match status" value="1"/>
</dbReference>
<dbReference type="SFLD" id="SFLDS00003">
    <property type="entry name" value="Haloacid_Dehalogenase"/>
    <property type="match status" value="1"/>
</dbReference>
<dbReference type="Proteomes" id="UP000054248">
    <property type="component" value="Unassembled WGS sequence"/>
</dbReference>
<feature type="transmembrane region" description="Helical" evidence="17">
    <location>
        <begin position="242"/>
        <end position="267"/>
    </location>
</feature>
<evidence type="ECO:0000256" key="1">
    <source>
        <dbReference type="ARBA" id="ARBA00004127"/>
    </source>
</evidence>
<dbReference type="SUPFAM" id="SSF81653">
    <property type="entry name" value="Calcium ATPase, transduction domain A"/>
    <property type="match status" value="1"/>
</dbReference>
<evidence type="ECO:0000256" key="6">
    <source>
        <dbReference type="ARBA" id="ARBA00022723"/>
    </source>
</evidence>
<dbReference type="GO" id="GO:0140581">
    <property type="term" value="F:P-type monovalent copper transporter activity"/>
    <property type="evidence" value="ECO:0007669"/>
    <property type="project" value="UniProtKB-EC"/>
</dbReference>
<dbReference type="Gene3D" id="3.40.50.1000">
    <property type="entry name" value="HAD superfamily/HAD-like"/>
    <property type="match status" value="1"/>
</dbReference>
<dbReference type="Pfam" id="PF00403">
    <property type="entry name" value="HMA"/>
    <property type="match status" value="2"/>
</dbReference>